<organism evidence="1 2">
    <name type="scientific">Scortum barcoo</name>
    <name type="common">barcoo grunter</name>
    <dbReference type="NCBI Taxonomy" id="214431"/>
    <lineage>
        <taxon>Eukaryota</taxon>
        <taxon>Metazoa</taxon>
        <taxon>Chordata</taxon>
        <taxon>Craniata</taxon>
        <taxon>Vertebrata</taxon>
        <taxon>Euteleostomi</taxon>
        <taxon>Actinopterygii</taxon>
        <taxon>Neopterygii</taxon>
        <taxon>Teleostei</taxon>
        <taxon>Neoteleostei</taxon>
        <taxon>Acanthomorphata</taxon>
        <taxon>Eupercaria</taxon>
        <taxon>Centrarchiformes</taxon>
        <taxon>Terapontoidei</taxon>
        <taxon>Terapontidae</taxon>
        <taxon>Scortum</taxon>
    </lineage>
</organism>
<protein>
    <submittedName>
        <fullName evidence="1">Uncharacterized protein</fullName>
    </submittedName>
</protein>
<reference evidence="1" key="1">
    <citation type="submission" date="2022-04" db="EMBL/GenBank/DDBJ databases">
        <title>Jade perch genome.</title>
        <authorList>
            <person name="Chao B."/>
        </authorList>
    </citation>
    <scope>NUCLEOTIDE SEQUENCE</scope>
    <source>
        <strain evidence="1">CB-2022</strain>
    </source>
</reference>
<dbReference type="EMBL" id="CM041538">
    <property type="protein sequence ID" value="KAI3368800.1"/>
    <property type="molecule type" value="Genomic_DNA"/>
</dbReference>
<dbReference type="Proteomes" id="UP000831701">
    <property type="component" value="Chromosome 8"/>
</dbReference>
<evidence type="ECO:0000313" key="1">
    <source>
        <dbReference type="EMBL" id="KAI3368800.1"/>
    </source>
</evidence>
<name>A0ACB8WMA6_9TELE</name>
<gene>
    <name evidence="1" type="ORF">L3Q82_025786</name>
</gene>
<keyword evidence="2" id="KW-1185">Reference proteome</keyword>
<sequence>MVVVSSEDNQTATSGSVKLLRTSYDCISDQAAPRSGTMPHNFQPGDLVFAKMKGYPHWPARIEDVADGAVKPPPNKIPIFFFGTHETAFLAAKDLFAYDKYCERYGKPNKRKGFNEGLWEIQNNPHASYSAPPVPASSSDSEGNNAGGGSDEDDDEEEAPVPRKADSGSEVDSDSGSEDQGRGGGVKRKPPPVKRPPAPKKARGSSSDRDGEESGSPSESEPTPSESDSGKNSDQDFTPEKKTGGRGGKKAGGRGKKKKASSDSDSESGSGSEKKVVDSDSEDEKPRPALSGSESQSGSKSESDSDPPPRKGPQARKKGVGPVYFGSLRFTSIAYFFRLQKSPHQSLAHDGNPNLPRQNEHLHHPPTATGSIKASPFFHSDSEPDCISEWKKRDEERRRELEERRKKEEAEELRRLREREKEEEEKKKKDKDKGKKGSDSDSSSSSDEGVDDHPLKKSKKPPPPPIPAPSDSDSPPLAEVKKPPKKSDNQKKARIKKEKERKERKERELKEKKARRSEEKSRARSKPEKPKRKPERPPEKKVEKKKEQSPEEKLQKLHTDIKFALKVDNPDIERCLQALEELEAVPVTSQILHKNAEVIATLKKIRRYKASTAVMEKASDVYNKLKLRFVGKPEVAAKPKTESKEPDDNEKETQNTDSTPVNGESEQKTDDMEVDEKPKSPAHEDNNDNTASSPNSTGRPVRPQPHLPGFGNQLRDACTHGPGWMRDSPAGRPAPGTHLDLWKAFRPRATGGHGSEDCQREHRSDAKYISTCIDEIKQELKQDNIAVKANAVCKLTYLQMLGYDVSWAAFNIVEVMSSSKFTYKRIGYLAASQCFHESTDVIMLTTNQIRKDLSSPNQYDTGVALTGLSCFVTPDLARDLANDIMTLMSHTKPYIRKKAVLIMYKVFLKYPESLRPAFPRLKEKLEDPDPGVQSAAVNVICELARRNPKNYLSLAPLFFKLMTSSTNNWVLIKIIKLFGALTPLEPRLGKKLIEPLTNLIHSTSAMSLLYECVNTVIAVLISLSSGMPNHSASIQLCVQKLRILIEDSDQNLKYLGLLAMSKILKTHPKSVQSHKDLILQCLDDKDESIRLRALDLLYGMVSKKNLMEIVKKLMLHVDKAEGTTYRDELLTKIIDICSQSNYQYITNFEWYISILVELTRLEGTRHGHLIASQMLDVAIRVKAIRVFAVAQMATLLDNAHLLTGNMQRKGICEVLYAAAWICGEFSEHLENPMQTLEAMLRPKVATLPGHIQAVYVQNAAKLFATVLKSQEGNTDSTAAQETSQLMIDRLPLFVQSANLEVQERASCILQLVKYIQKLQQKDVEIAEEVSALFAGELNPVAPKAQKKVPVPEGLDLDAWINEPPSESESEDEQPKAIFAKEEPKHSRPRHTEVDEKELARRREARKQEQANNPFYIKASPSSQKVYQEAPGVEHIPVVQIDLSVPLKVPGLPMSDQYVKLEEERRQKERAEKKKKEKKKRKEKRSGRGRKHDSGPESEEDITPAHMVDIVTEEMPENALPSDDDDKDPNDPHKALDIDLDKPLADSEKLPVRSHRAAEAAKSPAEDGDAESALSQEPKKKSSKEKREKKKDKDRDRKKSKEEKKKKKHKHEEKGEDLLGGQADEPVVQSEETTEVAAPPTSTTAEVSDLDFWLSNAPVPSNTQEAATVAAAAEAAPVPEAASGTAPDSEPDEPKDTEMEETKSSKHKKKKQKKEKEEKEKKKKKKQHHHHHHSDGGGEESVQNGTVEEEEPLPPMSNYCLLAENSYIKMMMEDADQVYDIQGNLQDGSQVVVSVIFENKSDSFLKSMEFNVLDSLNSKLQRPEGSGPHDGLTVPFQLPPGVSNEARFVFTVQSIVMPQKLKGTLAFIVKSEDSSTHEKLDFKLHFTCTSYLITTPCYSDAFAKLLESGDLKGSSVRLEGVNMPFHHLLARICFHHHFSVVVERIDSCASMYSRSIQGHHVCLLVKTSGQTVSIDAKCDEPTLLGNVLDEIKQTFSQC</sequence>
<evidence type="ECO:0000313" key="2">
    <source>
        <dbReference type="Proteomes" id="UP000831701"/>
    </source>
</evidence>
<proteinExistence type="predicted"/>
<accession>A0ACB8WMA6</accession>
<comment type="caution">
    <text evidence="1">The sequence shown here is derived from an EMBL/GenBank/DDBJ whole genome shotgun (WGS) entry which is preliminary data.</text>
</comment>